<proteinExistence type="predicted"/>
<evidence type="ECO:0000256" key="1">
    <source>
        <dbReference type="ARBA" id="ARBA00004141"/>
    </source>
</evidence>
<keyword evidence="5" id="KW-0862">Zinc</keyword>
<dbReference type="GO" id="GO:0009725">
    <property type="term" value="P:response to hormone"/>
    <property type="evidence" value="ECO:0007669"/>
    <property type="project" value="UniProtKB-ARBA"/>
</dbReference>
<evidence type="ECO:0000256" key="5">
    <source>
        <dbReference type="PIRSR" id="PIRSR604254-1"/>
    </source>
</evidence>
<keyword evidence="3 7" id="KW-1133">Transmembrane helix</keyword>
<reference evidence="8 9" key="1">
    <citation type="journal article" date="2024" name="Plant Biotechnol. J.">
        <title>Dendrobium thyrsiflorum genome and its molecular insights into genes involved in important horticultural traits.</title>
        <authorList>
            <person name="Chen B."/>
            <person name="Wang J.Y."/>
            <person name="Zheng P.J."/>
            <person name="Li K.L."/>
            <person name="Liang Y.M."/>
            <person name="Chen X.F."/>
            <person name="Zhang C."/>
            <person name="Zhao X."/>
            <person name="He X."/>
            <person name="Zhang G.Q."/>
            <person name="Liu Z.J."/>
            <person name="Xu Q."/>
        </authorList>
    </citation>
    <scope>NUCLEOTIDE SEQUENCE [LARGE SCALE GENOMIC DNA]</scope>
    <source>
        <strain evidence="8">GZMU011</strain>
    </source>
</reference>
<keyword evidence="5" id="KW-0479">Metal-binding</keyword>
<dbReference type="Proteomes" id="UP001552299">
    <property type="component" value="Unassembled WGS sequence"/>
</dbReference>
<dbReference type="InterPro" id="IPR004254">
    <property type="entry name" value="AdipoR/HlyIII-related"/>
</dbReference>
<comment type="caution">
    <text evidence="8">The sequence shown here is derived from an EMBL/GenBank/DDBJ whole genome shotgun (WGS) entry which is preliminary data.</text>
</comment>
<dbReference type="AlphaFoldDB" id="A0ABD0U7X9"/>
<evidence type="ECO:0000256" key="4">
    <source>
        <dbReference type="ARBA" id="ARBA00023136"/>
    </source>
</evidence>
<feature type="binding site" evidence="5">
    <location>
        <position position="348"/>
    </location>
    <ligand>
        <name>Zn(2+)</name>
        <dbReference type="ChEBI" id="CHEBI:29105"/>
    </ligand>
</feature>
<feature type="transmembrane region" description="Helical" evidence="7">
    <location>
        <begin position="219"/>
        <end position="241"/>
    </location>
</feature>
<dbReference type="GO" id="GO:0009744">
    <property type="term" value="P:response to sucrose"/>
    <property type="evidence" value="ECO:0007669"/>
    <property type="project" value="UniProtKB-ARBA"/>
</dbReference>
<protein>
    <submittedName>
        <fullName evidence="8">Uncharacterized protein</fullName>
    </submittedName>
</protein>
<evidence type="ECO:0000256" key="7">
    <source>
        <dbReference type="SAM" id="Phobius"/>
    </source>
</evidence>
<evidence type="ECO:0000256" key="6">
    <source>
        <dbReference type="SAM" id="MobiDB-lite"/>
    </source>
</evidence>
<name>A0ABD0U7X9_DENTH</name>
<comment type="subcellular location">
    <subcellularLocation>
        <location evidence="1">Membrane</location>
        <topology evidence="1">Multi-pass membrane protein</topology>
    </subcellularLocation>
</comment>
<feature type="transmembrane region" description="Helical" evidence="7">
    <location>
        <begin position="280"/>
        <end position="302"/>
    </location>
</feature>
<keyword evidence="2 7" id="KW-0812">Transmembrane</keyword>
<feature type="binding site" evidence="5">
    <location>
        <position position="352"/>
    </location>
    <ligand>
        <name>Zn(2+)</name>
        <dbReference type="ChEBI" id="CHEBI:29105"/>
    </ligand>
</feature>
<feature type="transmembrane region" description="Helical" evidence="7">
    <location>
        <begin position="308"/>
        <end position="329"/>
    </location>
</feature>
<feature type="region of interest" description="Disordered" evidence="6">
    <location>
        <begin position="21"/>
        <end position="47"/>
    </location>
</feature>
<sequence>MVEDREAVVLEEAMAKDEKLQERTTTYKKKGKKGKKGSKKMNDNKESDGGIREYKLVNYEDLPDYMKENEFIRKYYRSEWPISHAFLSLFSWHNETLNVWTHLLGFLLFLGLTVMQLSDMPQVADLLGHLHGSFSPKAAENVSLNQGSLFSVIGITTQQPRSPPSRHGLRPPPAGNHRHRAPLAFPRFLFGSMVCLITSSLCHLLCCHSRRLNLLLNRLDYAGIAVMIAASFFPPISYAFLCTPRWRFFYLSSISFLAVLTVLSLLAPKFTHGSYRAFRALLFSAMGLTGLVPAVHITVVNWSESRKMETMVCEAAMATFYLVGTAFYVSRVPEKWRPGRFDMAGHSHQIFHVFVVAGALAHYVAAQLFLEWRDEVRCGGRT</sequence>
<dbReference type="PANTHER" id="PTHR20855:SF115">
    <property type="entry name" value="HEPTAHELICAL TRANSMEMBRANE PROTEIN 1"/>
    <property type="match status" value="1"/>
</dbReference>
<dbReference type="Pfam" id="PF03006">
    <property type="entry name" value="HlyIII"/>
    <property type="match status" value="1"/>
</dbReference>
<evidence type="ECO:0000256" key="3">
    <source>
        <dbReference type="ARBA" id="ARBA00022989"/>
    </source>
</evidence>
<evidence type="ECO:0000256" key="2">
    <source>
        <dbReference type="ARBA" id="ARBA00022692"/>
    </source>
</evidence>
<feature type="transmembrane region" description="Helical" evidence="7">
    <location>
        <begin position="350"/>
        <end position="370"/>
    </location>
</feature>
<accession>A0ABD0U7X9</accession>
<keyword evidence="9" id="KW-1185">Reference proteome</keyword>
<feature type="transmembrane region" description="Helical" evidence="7">
    <location>
        <begin position="247"/>
        <end position="268"/>
    </location>
</feature>
<evidence type="ECO:0000313" key="8">
    <source>
        <dbReference type="EMBL" id="KAL0906298.1"/>
    </source>
</evidence>
<feature type="compositionally biased region" description="Basic residues" evidence="6">
    <location>
        <begin position="26"/>
        <end position="39"/>
    </location>
</feature>
<dbReference type="EMBL" id="JANQDX010000018">
    <property type="protein sequence ID" value="KAL0906298.1"/>
    <property type="molecule type" value="Genomic_DNA"/>
</dbReference>
<feature type="binding site" evidence="5">
    <location>
        <position position="203"/>
    </location>
    <ligand>
        <name>Zn(2+)</name>
        <dbReference type="ChEBI" id="CHEBI:29105"/>
    </ligand>
</feature>
<keyword evidence="4 7" id="KW-0472">Membrane</keyword>
<dbReference type="PANTHER" id="PTHR20855">
    <property type="entry name" value="ADIPOR/PROGESTIN RECEPTOR-RELATED"/>
    <property type="match status" value="1"/>
</dbReference>
<organism evidence="8 9">
    <name type="scientific">Dendrobium thyrsiflorum</name>
    <name type="common">Pinecone-like raceme dendrobium</name>
    <name type="synonym">Orchid</name>
    <dbReference type="NCBI Taxonomy" id="117978"/>
    <lineage>
        <taxon>Eukaryota</taxon>
        <taxon>Viridiplantae</taxon>
        <taxon>Streptophyta</taxon>
        <taxon>Embryophyta</taxon>
        <taxon>Tracheophyta</taxon>
        <taxon>Spermatophyta</taxon>
        <taxon>Magnoliopsida</taxon>
        <taxon>Liliopsida</taxon>
        <taxon>Asparagales</taxon>
        <taxon>Orchidaceae</taxon>
        <taxon>Epidendroideae</taxon>
        <taxon>Malaxideae</taxon>
        <taxon>Dendrobiinae</taxon>
        <taxon>Dendrobium</taxon>
    </lineage>
</organism>
<evidence type="ECO:0000313" key="9">
    <source>
        <dbReference type="Proteomes" id="UP001552299"/>
    </source>
</evidence>
<gene>
    <name evidence="8" type="ORF">M5K25_024781</name>
</gene>
<dbReference type="GO" id="GO:0016020">
    <property type="term" value="C:membrane"/>
    <property type="evidence" value="ECO:0007669"/>
    <property type="project" value="UniProtKB-SubCell"/>
</dbReference>